<dbReference type="AlphaFoldDB" id="A0A834TSH7"/>
<name>A0A834TSH7_9FABA</name>
<evidence type="ECO:0000313" key="2">
    <source>
        <dbReference type="Proteomes" id="UP000634136"/>
    </source>
</evidence>
<reference evidence="1" key="1">
    <citation type="submission" date="2020-09" db="EMBL/GenBank/DDBJ databases">
        <title>Genome-Enabled Discovery of Anthraquinone Biosynthesis in Senna tora.</title>
        <authorList>
            <person name="Kang S.-H."/>
            <person name="Pandey R.P."/>
            <person name="Lee C.-M."/>
            <person name="Sim J.-S."/>
            <person name="Jeong J.-T."/>
            <person name="Choi B.-S."/>
            <person name="Jung M."/>
            <person name="Ginzburg D."/>
            <person name="Zhao K."/>
            <person name="Won S.Y."/>
            <person name="Oh T.-J."/>
            <person name="Yu Y."/>
            <person name="Kim N.-H."/>
            <person name="Lee O.R."/>
            <person name="Lee T.-H."/>
            <person name="Bashyal P."/>
            <person name="Kim T.-S."/>
            <person name="Lee W.-H."/>
            <person name="Kawkins C."/>
            <person name="Kim C.-K."/>
            <person name="Kim J.S."/>
            <person name="Ahn B.O."/>
            <person name="Rhee S.Y."/>
            <person name="Sohng J.K."/>
        </authorList>
    </citation>
    <scope>NUCLEOTIDE SEQUENCE</scope>
    <source>
        <tissue evidence="1">Leaf</tissue>
    </source>
</reference>
<comment type="caution">
    <text evidence="1">The sequence shown here is derived from an EMBL/GenBank/DDBJ whole genome shotgun (WGS) entry which is preliminary data.</text>
</comment>
<gene>
    <name evidence="1" type="ORF">G2W53_017736</name>
</gene>
<accession>A0A834TSH7</accession>
<sequence length="234" mass="27179">MINNVEEEEDSLGCRGQKRKIDIDDDLDVCSSDKILGKRKMLSTNVIDRKKLKPNFTPIAQDRVVKRKRSLLSFSDDLDVHRLLFYKKPKNASFALRAKNSYRKWATGRLRYSNFTGTDSRGKSGGTNLFWKEGMECNIVDLNPHWIHVITKDPLVDLVNWNKMEVGNIHQKIKILNEKLMSIQSNLDSHAMSSEEKDRNTSYFHKVVKKRRAQNSINSIKDMPQNWLSDVKEI</sequence>
<keyword evidence="2" id="KW-1185">Reference proteome</keyword>
<organism evidence="1 2">
    <name type="scientific">Senna tora</name>
    <dbReference type="NCBI Taxonomy" id="362788"/>
    <lineage>
        <taxon>Eukaryota</taxon>
        <taxon>Viridiplantae</taxon>
        <taxon>Streptophyta</taxon>
        <taxon>Embryophyta</taxon>
        <taxon>Tracheophyta</taxon>
        <taxon>Spermatophyta</taxon>
        <taxon>Magnoliopsida</taxon>
        <taxon>eudicotyledons</taxon>
        <taxon>Gunneridae</taxon>
        <taxon>Pentapetalae</taxon>
        <taxon>rosids</taxon>
        <taxon>fabids</taxon>
        <taxon>Fabales</taxon>
        <taxon>Fabaceae</taxon>
        <taxon>Caesalpinioideae</taxon>
        <taxon>Cassia clade</taxon>
        <taxon>Senna</taxon>
    </lineage>
</organism>
<evidence type="ECO:0000313" key="1">
    <source>
        <dbReference type="EMBL" id="KAF7826572.1"/>
    </source>
</evidence>
<dbReference type="Proteomes" id="UP000634136">
    <property type="component" value="Unassembled WGS sequence"/>
</dbReference>
<dbReference type="EMBL" id="JAAIUW010000006">
    <property type="protein sequence ID" value="KAF7826572.1"/>
    <property type="molecule type" value="Genomic_DNA"/>
</dbReference>
<protein>
    <submittedName>
        <fullName evidence="1">Uncharacterized protein</fullName>
    </submittedName>
</protein>
<proteinExistence type="predicted"/>